<comment type="caution">
    <text evidence="1">The sequence shown here is derived from an EMBL/GenBank/DDBJ whole genome shotgun (WGS) entry which is preliminary data.</text>
</comment>
<gene>
    <name evidence="1" type="ORF">JG688_00004361</name>
</gene>
<dbReference type="EMBL" id="JAENGY010000153">
    <property type="protein sequence ID" value="KAG6971641.1"/>
    <property type="molecule type" value="Genomic_DNA"/>
</dbReference>
<evidence type="ECO:0000313" key="1">
    <source>
        <dbReference type="EMBL" id="KAG6971641.1"/>
    </source>
</evidence>
<reference evidence="1" key="1">
    <citation type="submission" date="2021-01" db="EMBL/GenBank/DDBJ databases">
        <title>Phytophthora aleatoria, a newly-described species from Pinus radiata is distinct from Phytophthora cactorum isolates based on comparative genomics.</title>
        <authorList>
            <person name="Mcdougal R."/>
            <person name="Panda P."/>
            <person name="Williams N."/>
            <person name="Studholme D.J."/>
        </authorList>
    </citation>
    <scope>NUCLEOTIDE SEQUENCE</scope>
    <source>
        <strain evidence="1">NZFS 4037</strain>
    </source>
</reference>
<evidence type="ECO:0000313" key="2">
    <source>
        <dbReference type="Proteomes" id="UP000709295"/>
    </source>
</evidence>
<protein>
    <submittedName>
        <fullName evidence="1">Uncharacterized protein</fullName>
    </submittedName>
</protein>
<organism evidence="1 2">
    <name type="scientific">Phytophthora aleatoria</name>
    <dbReference type="NCBI Taxonomy" id="2496075"/>
    <lineage>
        <taxon>Eukaryota</taxon>
        <taxon>Sar</taxon>
        <taxon>Stramenopiles</taxon>
        <taxon>Oomycota</taxon>
        <taxon>Peronosporomycetes</taxon>
        <taxon>Peronosporales</taxon>
        <taxon>Peronosporaceae</taxon>
        <taxon>Phytophthora</taxon>
    </lineage>
</organism>
<proteinExistence type="predicted"/>
<accession>A0A8J5JE39</accession>
<name>A0A8J5JE39_9STRA</name>
<dbReference type="Proteomes" id="UP000709295">
    <property type="component" value="Unassembled WGS sequence"/>
</dbReference>
<sequence length="68" mass="7215">MAVETRTLALLAPVYPDVCSPSHSTPVELQRTADDWLKLVFSASDGNVEKEASASTATTAVAVITCDY</sequence>
<keyword evidence="2" id="KW-1185">Reference proteome</keyword>
<dbReference type="AlphaFoldDB" id="A0A8J5JE39"/>